<dbReference type="PANTHER" id="PTHR11649">
    <property type="entry name" value="MSS1/TRME-RELATED GTP-BINDING PROTEIN"/>
    <property type="match status" value="1"/>
</dbReference>
<dbReference type="EMBL" id="CP072943">
    <property type="protein sequence ID" value="QTX31180.1"/>
    <property type="molecule type" value="Genomic_DNA"/>
</dbReference>
<keyword evidence="13" id="KW-1185">Reference proteome</keyword>
<organism evidence="12 13">
    <name type="scientific">Aminithiophilus ramosus</name>
    <dbReference type="NCBI Taxonomy" id="3029084"/>
    <lineage>
        <taxon>Bacteria</taxon>
        <taxon>Thermotogati</taxon>
        <taxon>Synergistota</taxon>
        <taxon>Synergistia</taxon>
        <taxon>Synergistales</taxon>
        <taxon>Aminithiophilaceae</taxon>
        <taxon>Aminithiophilus</taxon>
    </lineage>
</organism>
<evidence type="ECO:0000256" key="7">
    <source>
        <dbReference type="ARBA" id="ARBA00023134"/>
    </source>
</evidence>
<dbReference type="HAMAP" id="MF_00321">
    <property type="entry name" value="GTPase_EngB"/>
    <property type="match status" value="1"/>
</dbReference>
<evidence type="ECO:0000313" key="12">
    <source>
        <dbReference type="EMBL" id="QTX31180.1"/>
    </source>
</evidence>
<evidence type="ECO:0000256" key="5">
    <source>
        <dbReference type="ARBA" id="ARBA00022741"/>
    </source>
</evidence>
<feature type="domain" description="EngB-type G" evidence="11">
    <location>
        <begin position="22"/>
        <end position="195"/>
    </location>
</feature>
<keyword evidence="9 10" id="KW-0131">Cell cycle</keyword>
<keyword evidence="8 10" id="KW-0717">Septation</keyword>
<sequence length="199" mass="22422">MSAWQAELLATAFLPDQFPDATVPEIAFLGRSNVGKSTLLNALMGRRLAHVSGTPGKTSSINFFDVRHARPFRLVDLPGYGFASRCQKERARWQKLIESYLADRESLLLSIQLVDFRHGLLENDRHLQEWTNRIGLPVQLVFTKVDKISRGRRKSVLAAYHKAGFFSLTEPLLVSGTDRTGIEELRSFIEGIVAESRPQ</sequence>
<dbReference type="AlphaFoldDB" id="A0A9Q7EVU6"/>
<accession>A0A9Q7EVU6</accession>
<dbReference type="NCBIfam" id="TIGR03598">
    <property type="entry name" value="GTPase_YsxC"/>
    <property type="match status" value="1"/>
</dbReference>
<reference evidence="13" key="1">
    <citation type="submission" date="2021-04" db="EMBL/GenBank/DDBJ databases">
        <title>A novel Synergistetes isolate from a pyrite-forming mixed culture.</title>
        <authorList>
            <person name="Bunk B."/>
            <person name="Sproer C."/>
            <person name="Spring S."/>
            <person name="Pester M."/>
        </authorList>
    </citation>
    <scope>NUCLEOTIDE SEQUENCE [LARGE SCALE GENOMIC DNA]</scope>
    <source>
        <strain evidence="13">J.5.4.2-T.3.5.2</strain>
    </source>
</reference>
<dbReference type="Proteomes" id="UP000671879">
    <property type="component" value="Chromosome"/>
</dbReference>
<evidence type="ECO:0000256" key="1">
    <source>
        <dbReference type="ARBA" id="ARBA00001946"/>
    </source>
</evidence>
<dbReference type="PANTHER" id="PTHR11649:SF13">
    <property type="entry name" value="ENGB-TYPE G DOMAIN-CONTAINING PROTEIN"/>
    <property type="match status" value="1"/>
</dbReference>
<keyword evidence="7 10" id="KW-0342">GTP-binding</keyword>
<keyword evidence="4" id="KW-0479">Metal-binding</keyword>
<proteinExistence type="inferred from homology"/>
<dbReference type="SUPFAM" id="SSF52540">
    <property type="entry name" value="P-loop containing nucleoside triphosphate hydrolases"/>
    <property type="match status" value="1"/>
</dbReference>
<dbReference type="InterPro" id="IPR019987">
    <property type="entry name" value="GTP-bd_ribosome_bio_YsxC"/>
</dbReference>
<name>A0A9Q7EVU6_9BACT</name>
<evidence type="ECO:0000256" key="8">
    <source>
        <dbReference type="ARBA" id="ARBA00023210"/>
    </source>
</evidence>
<evidence type="ECO:0000313" key="13">
    <source>
        <dbReference type="Proteomes" id="UP000671879"/>
    </source>
</evidence>
<dbReference type="RefSeq" id="WP_274372324.1">
    <property type="nucleotide sequence ID" value="NZ_CP072943.1"/>
</dbReference>
<comment type="function">
    <text evidence="10">Necessary for normal cell division and for the maintenance of normal septation.</text>
</comment>
<dbReference type="InterPro" id="IPR030393">
    <property type="entry name" value="G_ENGB_dom"/>
</dbReference>
<comment type="cofactor">
    <cofactor evidence="1">
        <name>Mg(2+)</name>
        <dbReference type="ChEBI" id="CHEBI:18420"/>
    </cofactor>
</comment>
<dbReference type="Pfam" id="PF01926">
    <property type="entry name" value="MMR_HSR1"/>
    <property type="match status" value="1"/>
</dbReference>
<dbReference type="Gene3D" id="3.40.50.300">
    <property type="entry name" value="P-loop containing nucleotide triphosphate hydrolases"/>
    <property type="match status" value="1"/>
</dbReference>
<dbReference type="PROSITE" id="PS51706">
    <property type="entry name" value="G_ENGB"/>
    <property type="match status" value="1"/>
</dbReference>
<evidence type="ECO:0000256" key="10">
    <source>
        <dbReference type="HAMAP-Rule" id="MF_00321"/>
    </source>
</evidence>
<evidence type="ECO:0000256" key="9">
    <source>
        <dbReference type="ARBA" id="ARBA00023306"/>
    </source>
</evidence>
<dbReference type="GO" id="GO:0000917">
    <property type="term" value="P:division septum assembly"/>
    <property type="evidence" value="ECO:0007669"/>
    <property type="project" value="UniProtKB-KW"/>
</dbReference>
<gene>
    <name evidence="10" type="primary">engB</name>
    <name evidence="12" type="ORF">KAR29_07080</name>
</gene>
<dbReference type="KEGG" id="aram:KAR29_07080"/>
<protein>
    <recommendedName>
        <fullName evidence="10">Probable GTP-binding protein EngB</fullName>
    </recommendedName>
</protein>
<dbReference type="InterPro" id="IPR006073">
    <property type="entry name" value="GTP-bd"/>
</dbReference>
<dbReference type="GO" id="GO:0046872">
    <property type="term" value="F:metal ion binding"/>
    <property type="evidence" value="ECO:0007669"/>
    <property type="project" value="UniProtKB-KW"/>
</dbReference>
<keyword evidence="5 10" id="KW-0547">Nucleotide-binding</keyword>
<dbReference type="InterPro" id="IPR027417">
    <property type="entry name" value="P-loop_NTPase"/>
</dbReference>
<evidence type="ECO:0000256" key="3">
    <source>
        <dbReference type="ARBA" id="ARBA00022618"/>
    </source>
</evidence>
<comment type="similarity">
    <text evidence="2 10">Belongs to the TRAFAC class TrmE-Era-EngA-EngB-Septin-like GTPase superfamily. EngB GTPase family.</text>
</comment>
<keyword evidence="3 10" id="KW-0132">Cell division</keyword>
<evidence type="ECO:0000256" key="2">
    <source>
        <dbReference type="ARBA" id="ARBA00009638"/>
    </source>
</evidence>
<evidence type="ECO:0000256" key="6">
    <source>
        <dbReference type="ARBA" id="ARBA00022842"/>
    </source>
</evidence>
<keyword evidence="6" id="KW-0460">Magnesium</keyword>
<dbReference type="GO" id="GO:0005525">
    <property type="term" value="F:GTP binding"/>
    <property type="evidence" value="ECO:0007669"/>
    <property type="project" value="UniProtKB-UniRule"/>
</dbReference>
<evidence type="ECO:0000259" key="11">
    <source>
        <dbReference type="PROSITE" id="PS51706"/>
    </source>
</evidence>
<dbReference type="CDD" id="cd01876">
    <property type="entry name" value="YihA_EngB"/>
    <property type="match status" value="1"/>
</dbReference>
<evidence type="ECO:0000256" key="4">
    <source>
        <dbReference type="ARBA" id="ARBA00022723"/>
    </source>
</evidence>